<organism evidence="1 2">
    <name type="scientific">Persea americana</name>
    <name type="common">Avocado</name>
    <dbReference type="NCBI Taxonomy" id="3435"/>
    <lineage>
        <taxon>Eukaryota</taxon>
        <taxon>Viridiplantae</taxon>
        <taxon>Streptophyta</taxon>
        <taxon>Embryophyta</taxon>
        <taxon>Tracheophyta</taxon>
        <taxon>Spermatophyta</taxon>
        <taxon>Magnoliopsida</taxon>
        <taxon>Magnoliidae</taxon>
        <taxon>Laurales</taxon>
        <taxon>Lauraceae</taxon>
        <taxon>Persea</taxon>
    </lineage>
</organism>
<gene>
    <name evidence="1" type="ORF">MRB53_012704</name>
</gene>
<comment type="caution">
    <text evidence="1">The sequence shown here is derived from an EMBL/GenBank/DDBJ whole genome shotgun (WGS) entry which is preliminary data.</text>
</comment>
<proteinExistence type="predicted"/>
<name>A0ACC2LYD5_PERAE</name>
<sequence>MAEEDPQEQLWQAQILKHTFGFVNSFVLKCSIELGIFDTIHNNRGNPMTLSSLATSISNTILSISTHKLYRLLNYLVHLGLLQKHVTSPVEGEGRKEEPAFSLTGLGEFLLKDGEKSLASWALAIIDEGDMGCWHQLSSCCSYKDDRRTAFERLYGASVWDLAAKDAEVNRVINDAMAGDTRLVMPAFIQGCSSVIEGIGSMVDVGGGTGMAMSMVAEAFPHLKCMVFDLPHVVATAPQLSHVSMVGGDMFKSVPSADAILLKFMLHNWQDDECVKILKKCKEAIPKEAGKVIIMDIVVDLEMENNDLTHSKLSLDIDMMITSGGRERTEEEWKRLLDIAGFRSHKIIPIIAIQSVIVAYP</sequence>
<protein>
    <submittedName>
        <fullName evidence="1">Uncharacterized protein</fullName>
    </submittedName>
</protein>
<dbReference type="Proteomes" id="UP001234297">
    <property type="component" value="Chromosome 3"/>
</dbReference>
<evidence type="ECO:0000313" key="1">
    <source>
        <dbReference type="EMBL" id="KAJ8638437.1"/>
    </source>
</evidence>
<keyword evidence="2" id="KW-1185">Reference proteome</keyword>
<accession>A0ACC2LYD5</accession>
<reference evidence="1 2" key="1">
    <citation type="journal article" date="2022" name="Hortic Res">
        <title>A haplotype resolved chromosomal level avocado genome allows analysis of novel avocado genes.</title>
        <authorList>
            <person name="Nath O."/>
            <person name="Fletcher S.J."/>
            <person name="Hayward A."/>
            <person name="Shaw L.M."/>
            <person name="Masouleh A.K."/>
            <person name="Furtado A."/>
            <person name="Henry R.J."/>
            <person name="Mitter N."/>
        </authorList>
    </citation>
    <scope>NUCLEOTIDE SEQUENCE [LARGE SCALE GENOMIC DNA]</scope>
    <source>
        <strain evidence="2">cv. Hass</strain>
    </source>
</reference>
<evidence type="ECO:0000313" key="2">
    <source>
        <dbReference type="Proteomes" id="UP001234297"/>
    </source>
</evidence>
<dbReference type="EMBL" id="CM056811">
    <property type="protein sequence ID" value="KAJ8638437.1"/>
    <property type="molecule type" value="Genomic_DNA"/>
</dbReference>